<keyword evidence="1" id="KW-1133">Transmembrane helix</keyword>
<keyword evidence="3" id="KW-1185">Reference proteome</keyword>
<feature type="transmembrane region" description="Helical" evidence="1">
    <location>
        <begin position="159"/>
        <end position="178"/>
    </location>
</feature>
<dbReference type="Proteomes" id="UP000546031">
    <property type="component" value="Unassembled WGS sequence"/>
</dbReference>
<sequence>MFIGHFAPALAAAAISPRAPKLATLFVAAQLVDWAFFTFAFFGIERMRVDPDATVMVPLDLYHMPYTHSLLGTAIWAIVFTGLVLLARKDALAALLGGFVVLSHWILDWLTHRPDLSLAGGEEKHGLGLWNEPMLAIPLELGITVGAFYWYMKSTRGPVGPPAILLFVLLAFQAINWFGPPPQVAGPFLYAQALLAFLLATLFAAWVGTTRKHKRAVLFLSGPRR</sequence>
<feature type="transmembrane region" description="Helical" evidence="1">
    <location>
        <begin position="91"/>
        <end position="107"/>
    </location>
</feature>
<keyword evidence="1" id="KW-0472">Membrane</keyword>
<organism evidence="2 3">
    <name type="scientific">Altererythrobacter lutimaris</name>
    <dbReference type="NCBI Taxonomy" id="2743979"/>
    <lineage>
        <taxon>Bacteria</taxon>
        <taxon>Pseudomonadati</taxon>
        <taxon>Pseudomonadota</taxon>
        <taxon>Alphaproteobacteria</taxon>
        <taxon>Sphingomonadales</taxon>
        <taxon>Erythrobacteraceae</taxon>
        <taxon>Altererythrobacter</taxon>
    </lineage>
</organism>
<evidence type="ECO:0008006" key="4">
    <source>
        <dbReference type="Google" id="ProtNLM"/>
    </source>
</evidence>
<protein>
    <recommendedName>
        <fullName evidence="4">Metal-dependent hydrolase</fullName>
    </recommendedName>
</protein>
<keyword evidence="1" id="KW-0812">Transmembrane</keyword>
<gene>
    <name evidence="2" type="ORF">HUO12_02220</name>
</gene>
<comment type="caution">
    <text evidence="2">The sequence shown here is derived from an EMBL/GenBank/DDBJ whole genome shotgun (WGS) entry which is preliminary data.</text>
</comment>
<feature type="transmembrane region" description="Helical" evidence="1">
    <location>
        <begin position="190"/>
        <end position="208"/>
    </location>
</feature>
<feature type="transmembrane region" description="Helical" evidence="1">
    <location>
        <begin position="64"/>
        <end position="86"/>
    </location>
</feature>
<evidence type="ECO:0000313" key="2">
    <source>
        <dbReference type="EMBL" id="NVE93705.1"/>
    </source>
</evidence>
<name>A0A850H8Z7_9SPHN</name>
<evidence type="ECO:0000313" key="3">
    <source>
        <dbReference type="Proteomes" id="UP000546031"/>
    </source>
</evidence>
<proteinExistence type="predicted"/>
<reference evidence="2 3" key="1">
    <citation type="submission" date="2020-06" db="EMBL/GenBank/DDBJ databases">
        <title>Altererythrobacter lutimaris sp. nov., a marine bacterium isolated from a tidal flat.</title>
        <authorList>
            <person name="Kim D."/>
            <person name="Yoo Y."/>
            <person name="Kim J.-J."/>
        </authorList>
    </citation>
    <scope>NUCLEOTIDE SEQUENCE [LARGE SCALE GENOMIC DNA]</scope>
    <source>
        <strain evidence="2 3">JGD-16</strain>
    </source>
</reference>
<accession>A0A850H8Z7</accession>
<dbReference type="EMBL" id="JABWTA010000001">
    <property type="protein sequence ID" value="NVE93705.1"/>
    <property type="molecule type" value="Genomic_DNA"/>
</dbReference>
<feature type="transmembrane region" description="Helical" evidence="1">
    <location>
        <begin position="134"/>
        <end position="152"/>
    </location>
</feature>
<dbReference type="AlphaFoldDB" id="A0A850H8Z7"/>
<dbReference type="RefSeq" id="WP_176272055.1">
    <property type="nucleotide sequence ID" value="NZ_JABWTA010000001.1"/>
</dbReference>
<evidence type="ECO:0000256" key="1">
    <source>
        <dbReference type="SAM" id="Phobius"/>
    </source>
</evidence>
<feature type="transmembrane region" description="Helical" evidence="1">
    <location>
        <begin position="22"/>
        <end position="44"/>
    </location>
</feature>